<dbReference type="InterPro" id="IPR024779">
    <property type="entry name" value="2OGFeDO_JBP1/TET_oxygenase_dom"/>
</dbReference>
<feature type="domain" description="2OGFeDO JBP1/TET oxygenase" evidence="6">
    <location>
        <begin position="397"/>
        <end position="511"/>
    </location>
</feature>
<gene>
    <name evidence="7" type="ORF">HD556DRAFT_1441098</name>
</gene>
<evidence type="ECO:0000313" key="8">
    <source>
        <dbReference type="Proteomes" id="UP000719766"/>
    </source>
</evidence>
<keyword evidence="4" id="KW-0560">Oxidoreductase</keyword>
<dbReference type="GO" id="GO:0051213">
    <property type="term" value="F:dioxygenase activity"/>
    <property type="evidence" value="ECO:0007669"/>
    <property type="project" value="UniProtKB-KW"/>
</dbReference>
<keyword evidence="5" id="KW-0408">Iron</keyword>
<reference evidence="7" key="1">
    <citation type="journal article" date="2020" name="New Phytol.">
        <title>Comparative genomics reveals dynamic genome evolution in host specialist ectomycorrhizal fungi.</title>
        <authorList>
            <person name="Lofgren L.A."/>
            <person name="Nguyen N.H."/>
            <person name="Vilgalys R."/>
            <person name="Ruytinx J."/>
            <person name="Liao H.L."/>
            <person name="Branco S."/>
            <person name="Kuo A."/>
            <person name="LaButti K."/>
            <person name="Lipzen A."/>
            <person name="Andreopoulos W."/>
            <person name="Pangilinan J."/>
            <person name="Riley R."/>
            <person name="Hundley H."/>
            <person name="Na H."/>
            <person name="Barry K."/>
            <person name="Grigoriev I.V."/>
            <person name="Stajich J.E."/>
            <person name="Kennedy P.G."/>
        </authorList>
    </citation>
    <scope>NUCLEOTIDE SEQUENCE</scope>
    <source>
        <strain evidence="7">S12</strain>
    </source>
</reference>
<dbReference type="EMBL" id="JABBWE010000017">
    <property type="protein sequence ID" value="KAG1796923.1"/>
    <property type="molecule type" value="Genomic_DNA"/>
</dbReference>
<keyword evidence="8" id="KW-1185">Reference proteome</keyword>
<keyword evidence="3" id="KW-0223">Dioxygenase</keyword>
<evidence type="ECO:0000256" key="2">
    <source>
        <dbReference type="ARBA" id="ARBA00022723"/>
    </source>
</evidence>
<name>A0A9P7IXY0_9AGAM</name>
<evidence type="ECO:0000313" key="7">
    <source>
        <dbReference type="EMBL" id="KAG1796923.1"/>
    </source>
</evidence>
<comment type="caution">
    <text evidence="7">The sequence shown here is derived from an EMBL/GenBank/DDBJ whole genome shotgun (WGS) entry which is preliminary data.</text>
</comment>
<comment type="cofactor">
    <cofactor evidence="1">
        <name>Fe(2+)</name>
        <dbReference type="ChEBI" id="CHEBI:29033"/>
    </cofactor>
</comment>
<keyword evidence="2" id="KW-0479">Metal-binding</keyword>
<dbReference type="AlphaFoldDB" id="A0A9P7IXY0"/>
<sequence length="514" mass="58026">MIPQLLKDVLSIMIAHTLADWRLDVNAIFQDIWALRLSADSKKFDDYDIAHMPDYFNDWWKESLGCCRVSDMLPKSCVQDVMDLVRWHFSQLPDHVRTGLLPYIVQGPDELPDTPGSTSCVQWHRTPIGRELVDMLQIRMMNLRRSSDQLAGLVGPIDEITKAVSSSQALIDQLNIDDSQAMVTIPLDWALYQTYLAGELVHEIFTSTILHRPVKDMDLGLLDIDTCIALEQLANVMATAYSNPVHLKIDMVRYNDALDKDESGRSEKREEILFNKFPPEKDRFLTTPSVVIDSGGRIIVWYLPGALTAMIMNDIHGATHSMSGLMKHSITTGKISQWRTHRSNFHPSPDGIITPGCINISPAWFQQEREKHGFPNLDPEDGFSPEVSAALKGDAGRNIMASLQRSSIIVSAALRVIHPDLYWAGMETQVRLGKWAAQYQLDDMHHHLQCWTSIFNVVSIICNRRTPPHRDPKCRPAAFDIMTTAGVYQPVIMDFMNLGIKFLYDSGLILASSC</sequence>
<proteinExistence type="predicted"/>
<dbReference type="GO" id="GO:0046872">
    <property type="term" value="F:metal ion binding"/>
    <property type="evidence" value="ECO:0007669"/>
    <property type="project" value="UniProtKB-KW"/>
</dbReference>
<evidence type="ECO:0000259" key="6">
    <source>
        <dbReference type="Pfam" id="PF12851"/>
    </source>
</evidence>
<accession>A0A9P7IXY0</accession>
<dbReference type="OrthoDB" id="2692579at2759"/>
<dbReference type="Proteomes" id="UP000719766">
    <property type="component" value="Unassembled WGS sequence"/>
</dbReference>
<evidence type="ECO:0000256" key="5">
    <source>
        <dbReference type="ARBA" id="ARBA00023004"/>
    </source>
</evidence>
<protein>
    <recommendedName>
        <fullName evidence="6">2OGFeDO JBP1/TET oxygenase domain-containing protein</fullName>
    </recommendedName>
</protein>
<evidence type="ECO:0000256" key="4">
    <source>
        <dbReference type="ARBA" id="ARBA00023002"/>
    </source>
</evidence>
<organism evidence="7 8">
    <name type="scientific">Suillus plorans</name>
    <dbReference type="NCBI Taxonomy" id="116603"/>
    <lineage>
        <taxon>Eukaryota</taxon>
        <taxon>Fungi</taxon>
        <taxon>Dikarya</taxon>
        <taxon>Basidiomycota</taxon>
        <taxon>Agaricomycotina</taxon>
        <taxon>Agaricomycetes</taxon>
        <taxon>Agaricomycetidae</taxon>
        <taxon>Boletales</taxon>
        <taxon>Suillineae</taxon>
        <taxon>Suillaceae</taxon>
        <taxon>Suillus</taxon>
    </lineage>
</organism>
<dbReference type="RefSeq" id="XP_041162194.1">
    <property type="nucleotide sequence ID" value="XM_041306230.1"/>
</dbReference>
<evidence type="ECO:0000256" key="3">
    <source>
        <dbReference type="ARBA" id="ARBA00022964"/>
    </source>
</evidence>
<dbReference type="GeneID" id="64599994"/>
<dbReference type="Pfam" id="PF12851">
    <property type="entry name" value="Tet_JBP"/>
    <property type="match status" value="1"/>
</dbReference>
<evidence type="ECO:0000256" key="1">
    <source>
        <dbReference type="ARBA" id="ARBA00001954"/>
    </source>
</evidence>